<dbReference type="OrthoDB" id="110368at2759"/>
<dbReference type="AlphaFoldDB" id="A0A9W6WZH7"/>
<comment type="caution">
    <text evidence="1">The sequence shown here is derived from an EMBL/GenBank/DDBJ whole genome shotgun (WGS) entry which is preliminary data.</text>
</comment>
<keyword evidence="2" id="KW-1185">Reference proteome</keyword>
<evidence type="ECO:0000313" key="1">
    <source>
        <dbReference type="EMBL" id="GMF22872.1"/>
    </source>
</evidence>
<protein>
    <submittedName>
        <fullName evidence="1">Unnamed protein product</fullName>
    </submittedName>
</protein>
<name>A0A9W6WZH7_9STRA</name>
<dbReference type="EMBL" id="BSXT01000265">
    <property type="protein sequence ID" value="GMF22872.1"/>
    <property type="molecule type" value="Genomic_DNA"/>
</dbReference>
<dbReference type="Pfam" id="PF08284">
    <property type="entry name" value="RVP_2"/>
    <property type="match status" value="1"/>
</dbReference>
<dbReference type="Gene3D" id="2.40.70.10">
    <property type="entry name" value="Acid Proteases"/>
    <property type="match status" value="1"/>
</dbReference>
<gene>
    <name evidence="1" type="ORF">Pfra01_000347200</name>
</gene>
<dbReference type="Proteomes" id="UP001165121">
    <property type="component" value="Unassembled WGS sequence"/>
</dbReference>
<reference evidence="1" key="1">
    <citation type="submission" date="2023-04" db="EMBL/GenBank/DDBJ databases">
        <title>Phytophthora fragariaefolia NBRC 109709.</title>
        <authorList>
            <person name="Ichikawa N."/>
            <person name="Sato H."/>
            <person name="Tonouchi N."/>
        </authorList>
    </citation>
    <scope>NUCLEOTIDE SEQUENCE</scope>
    <source>
        <strain evidence="1">NBRC 109709</strain>
    </source>
</reference>
<sequence length="123" mass="14264">MDPWWRFPRNRMELSVKVEDFDSTERIIVLEMDKYDLIMGMSWLKQHEPWIDWRGKAIGASRSTLSDRALVSHVPTSVKSKDLRQDRQGASAPEGFMGVAEVFGVPQEVTVDSVRRARKRFQV</sequence>
<proteinExistence type="predicted"/>
<dbReference type="InterPro" id="IPR021109">
    <property type="entry name" value="Peptidase_aspartic_dom_sf"/>
</dbReference>
<organism evidence="1 2">
    <name type="scientific">Phytophthora fragariaefolia</name>
    <dbReference type="NCBI Taxonomy" id="1490495"/>
    <lineage>
        <taxon>Eukaryota</taxon>
        <taxon>Sar</taxon>
        <taxon>Stramenopiles</taxon>
        <taxon>Oomycota</taxon>
        <taxon>Peronosporomycetes</taxon>
        <taxon>Peronosporales</taxon>
        <taxon>Peronosporaceae</taxon>
        <taxon>Phytophthora</taxon>
    </lineage>
</organism>
<evidence type="ECO:0000313" key="2">
    <source>
        <dbReference type="Proteomes" id="UP001165121"/>
    </source>
</evidence>
<accession>A0A9W6WZH7</accession>